<dbReference type="PROSITE" id="PS50048">
    <property type="entry name" value="ZN2_CY6_FUNGAL_2"/>
    <property type="match status" value="1"/>
</dbReference>
<feature type="compositionally biased region" description="Basic and acidic residues" evidence="4">
    <location>
        <begin position="700"/>
        <end position="713"/>
    </location>
</feature>
<dbReference type="STRING" id="71717.A0A4Y7SY72"/>
<feature type="compositionally biased region" description="Polar residues" evidence="4">
    <location>
        <begin position="810"/>
        <end position="819"/>
    </location>
</feature>
<dbReference type="InterPro" id="IPR036864">
    <property type="entry name" value="Zn2-C6_fun-type_DNA-bd_sf"/>
</dbReference>
<dbReference type="Proteomes" id="UP000298030">
    <property type="component" value="Unassembled WGS sequence"/>
</dbReference>
<comment type="caution">
    <text evidence="7">The sequence shown here is derived from an EMBL/GenBank/DDBJ whole genome shotgun (WGS) entry which is preliminary data.</text>
</comment>
<accession>A0A4Y7SY72</accession>
<dbReference type="Pfam" id="PF00172">
    <property type="entry name" value="Zn_clus"/>
    <property type="match status" value="1"/>
</dbReference>
<evidence type="ECO:0000313" key="8">
    <source>
        <dbReference type="Proteomes" id="UP000298030"/>
    </source>
</evidence>
<reference evidence="7 8" key="1">
    <citation type="journal article" date="2019" name="Nat. Ecol. Evol.">
        <title>Megaphylogeny resolves global patterns of mushroom evolution.</title>
        <authorList>
            <person name="Varga T."/>
            <person name="Krizsan K."/>
            <person name="Foldi C."/>
            <person name="Dima B."/>
            <person name="Sanchez-Garcia M."/>
            <person name="Sanchez-Ramirez S."/>
            <person name="Szollosi G.J."/>
            <person name="Szarkandi J.G."/>
            <person name="Papp V."/>
            <person name="Albert L."/>
            <person name="Andreopoulos W."/>
            <person name="Angelini C."/>
            <person name="Antonin V."/>
            <person name="Barry K.W."/>
            <person name="Bougher N.L."/>
            <person name="Buchanan P."/>
            <person name="Buyck B."/>
            <person name="Bense V."/>
            <person name="Catcheside P."/>
            <person name="Chovatia M."/>
            <person name="Cooper J."/>
            <person name="Damon W."/>
            <person name="Desjardin D."/>
            <person name="Finy P."/>
            <person name="Geml J."/>
            <person name="Haridas S."/>
            <person name="Hughes K."/>
            <person name="Justo A."/>
            <person name="Karasinski D."/>
            <person name="Kautmanova I."/>
            <person name="Kiss B."/>
            <person name="Kocsube S."/>
            <person name="Kotiranta H."/>
            <person name="LaButti K.M."/>
            <person name="Lechner B.E."/>
            <person name="Liimatainen K."/>
            <person name="Lipzen A."/>
            <person name="Lukacs Z."/>
            <person name="Mihaltcheva S."/>
            <person name="Morgado L.N."/>
            <person name="Niskanen T."/>
            <person name="Noordeloos M.E."/>
            <person name="Ohm R.A."/>
            <person name="Ortiz-Santana B."/>
            <person name="Ovrebo C."/>
            <person name="Racz N."/>
            <person name="Riley R."/>
            <person name="Savchenko A."/>
            <person name="Shiryaev A."/>
            <person name="Soop K."/>
            <person name="Spirin V."/>
            <person name="Szebenyi C."/>
            <person name="Tomsovsky M."/>
            <person name="Tulloss R.E."/>
            <person name="Uehling J."/>
            <person name="Grigoriev I.V."/>
            <person name="Vagvolgyi C."/>
            <person name="Papp T."/>
            <person name="Martin F.M."/>
            <person name="Miettinen O."/>
            <person name="Hibbett D.S."/>
            <person name="Nagy L.G."/>
        </authorList>
    </citation>
    <scope>NUCLEOTIDE SEQUENCE [LARGE SCALE GENOMIC DNA]</scope>
    <source>
        <strain evidence="7 8">FP101781</strain>
    </source>
</reference>
<feature type="region of interest" description="Disordered" evidence="4">
    <location>
        <begin position="1"/>
        <end position="46"/>
    </location>
</feature>
<protein>
    <recommendedName>
        <fullName evidence="9">Zn(2)-C6 fungal-type domain-containing protein</fullName>
    </recommendedName>
</protein>
<evidence type="ECO:0000256" key="3">
    <source>
        <dbReference type="ARBA" id="ARBA00023242"/>
    </source>
</evidence>
<dbReference type="SMART" id="SM00906">
    <property type="entry name" value="Fungal_trans"/>
    <property type="match status" value="1"/>
</dbReference>
<proteinExistence type="predicted"/>
<dbReference type="AlphaFoldDB" id="A0A4Y7SY72"/>
<evidence type="ECO:0000256" key="1">
    <source>
        <dbReference type="ARBA" id="ARBA00004123"/>
    </source>
</evidence>
<evidence type="ECO:0000256" key="4">
    <source>
        <dbReference type="SAM" id="MobiDB-lite"/>
    </source>
</evidence>
<dbReference type="InterPro" id="IPR007219">
    <property type="entry name" value="XnlR_reg_dom"/>
</dbReference>
<organism evidence="7 8">
    <name type="scientific">Coprinellus micaceus</name>
    <name type="common">Glistening ink-cap mushroom</name>
    <name type="synonym">Coprinus micaceus</name>
    <dbReference type="NCBI Taxonomy" id="71717"/>
    <lineage>
        <taxon>Eukaryota</taxon>
        <taxon>Fungi</taxon>
        <taxon>Dikarya</taxon>
        <taxon>Basidiomycota</taxon>
        <taxon>Agaricomycotina</taxon>
        <taxon>Agaricomycetes</taxon>
        <taxon>Agaricomycetidae</taxon>
        <taxon>Agaricales</taxon>
        <taxon>Agaricineae</taxon>
        <taxon>Psathyrellaceae</taxon>
        <taxon>Coprinellus</taxon>
    </lineage>
</organism>
<keyword evidence="2" id="KW-0479">Metal-binding</keyword>
<evidence type="ECO:0000313" key="7">
    <source>
        <dbReference type="EMBL" id="TEB26813.1"/>
    </source>
</evidence>
<dbReference type="GO" id="GO:0006351">
    <property type="term" value="P:DNA-templated transcription"/>
    <property type="evidence" value="ECO:0007669"/>
    <property type="project" value="InterPro"/>
</dbReference>
<dbReference type="GO" id="GO:0003677">
    <property type="term" value="F:DNA binding"/>
    <property type="evidence" value="ECO:0007669"/>
    <property type="project" value="InterPro"/>
</dbReference>
<dbReference type="GO" id="GO:0008270">
    <property type="term" value="F:zinc ion binding"/>
    <property type="evidence" value="ECO:0007669"/>
    <property type="project" value="InterPro"/>
</dbReference>
<feature type="region of interest" description="Disordered" evidence="4">
    <location>
        <begin position="139"/>
        <end position="171"/>
    </location>
</feature>
<feature type="region of interest" description="Disordered" evidence="4">
    <location>
        <begin position="674"/>
        <end position="760"/>
    </location>
</feature>
<feature type="domain" description="4Fe-4S ferredoxin-type" evidence="6">
    <location>
        <begin position="61"/>
        <end position="93"/>
    </location>
</feature>
<dbReference type="CDD" id="cd12148">
    <property type="entry name" value="fungal_TF_MHR"/>
    <property type="match status" value="1"/>
</dbReference>
<keyword evidence="8" id="KW-1185">Reference proteome</keyword>
<evidence type="ECO:0000259" key="5">
    <source>
        <dbReference type="PROSITE" id="PS50048"/>
    </source>
</evidence>
<feature type="compositionally biased region" description="Low complexity" evidence="4">
    <location>
        <begin position="678"/>
        <end position="694"/>
    </location>
</feature>
<evidence type="ECO:0008006" key="9">
    <source>
        <dbReference type="Google" id="ProtNLM"/>
    </source>
</evidence>
<dbReference type="PROSITE" id="PS00463">
    <property type="entry name" value="ZN2_CY6_FUNGAL_1"/>
    <property type="match status" value="1"/>
</dbReference>
<dbReference type="CDD" id="cd00067">
    <property type="entry name" value="GAL4"/>
    <property type="match status" value="1"/>
</dbReference>
<dbReference type="InterPro" id="IPR017896">
    <property type="entry name" value="4Fe4S_Fe-S-bd"/>
</dbReference>
<dbReference type="SMART" id="SM00066">
    <property type="entry name" value="GAL4"/>
    <property type="match status" value="1"/>
</dbReference>
<dbReference type="PANTHER" id="PTHR31001:SF56">
    <property type="entry name" value="ZN(2)-C6 FUNGAL-TYPE DOMAIN-CONTAINING PROTEIN"/>
    <property type="match status" value="1"/>
</dbReference>
<feature type="compositionally biased region" description="Polar residues" evidence="4">
    <location>
        <begin position="1"/>
        <end position="11"/>
    </location>
</feature>
<dbReference type="SUPFAM" id="SSF57701">
    <property type="entry name" value="Zn2/Cys6 DNA-binding domain"/>
    <property type="match status" value="1"/>
</dbReference>
<dbReference type="GO" id="GO:0000981">
    <property type="term" value="F:DNA-binding transcription factor activity, RNA polymerase II-specific"/>
    <property type="evidence" value="ECO:0007669"/>
    <property type="project" value="InterPro"/>
</dbReference>
<sequence>MKNAYTDPSQHSGVGESSGSASGGDGRKEEPFEPFAGKLRPPSKAERRARGEIACAECRRLKIKCDRSVPCTTCVKRGCAALCPNGTIPPGEGSRFVLAATDHLRDKMTKLEARMRCLEDALSIIYTRYSDKPHPLLTEDFGDLFDDEDGRDPKTEGAESRSSPGLGDPLGTLLADARGGSRFFGPSGSSESLLMSQEVQLPSSSAENGPAVRELDPSYFPPTIIHCFQAFPLTPPNVPTESVQGAIESYLPTLERAMSLRDIFCQNLNWLCSIVPRQKLTDDLIHVIYKQAPGDYSPHGLSVLFVTFALASLVDVSLPPCNAEAQHYHYLARAAMALQPIIGQQSISTVKAIHLMSIYNSMSGSEANLEQSYMLLDLASQVAVRIGLHVDPSSWGIQGSEAYSRRAYFWHLMSGALWQSLITGRPLGALTSSQVDCRVPSVEEENTYEEEDLPDPHTIWGYRAASDCLFPVARAVLAAKAPGYDTILELDEKLRQLPMSGTVALHVRRPHTDKGFRIFSRSHYHELMLLFLHRAYFAQAMSENSENPLSSPYGHSVRTAYSSACIILQETRTQYSKTPLLCERIWGIWTFTFTAAMIVGTVAIRGVHLPLEPPALQEFEAVCEMFESAAQSNIRAALATPLLKSMLQKARVADEAYRRGGTLSITEFKEELSVLSGHPSSPHSASPSTTSPHALQGADRTPRQGETDLRYEPSSHPPPPIIGAWQSRPQSAPVVVSLQEEQGPIPGPPPLPGGFRLGGPQLQQTFVNLAGSSAWNERSREPPTHYDQPGPSYQQYQAQPLRAAGRRQNRSSSKYQQPAIQLGAVRATINASPANAERPPCVSPPNRS</sequence>
<gene>
    <name evidence="7" type="ORF">FA13DRAFT_1816634</name>
</gene>
<dbReference type="EMBL" id="QPFP01000045">
    <property type="protein sequence ID" value="TEB26813.1"/>
    <property type="molecule type" value="Genomic_DNA"/>
</dbReference>
<name>A0A4Y7SY72_COPMI</name>
<dbReference type="InterPro" id="IPR001138">
    <property type="entry name" value="Zn2Cys6_DnaBD"/>
</dbReference>
<keyword evidence="3" id="KW-0539">Nucleus</keyword>
<feature type="domain" description="Zn(2)-C6 fungal-type" evidence="5">
    <location>
        <begin position="54"/>
        <end position="83"/>
    </location>
</feature>
<dbReference type="GO" id="GO:0005634">
    <property type="term" value="C:nucleus"/>
    <property type="evidence" value="ECO:0007669"/>
    <property type="project" value="UniProtKB-SubCell"/>
</dbReference>
<dbReference type="Gene3D" id="4.10.240.10">
    <property type="entry name" value="Zn(2)-C6 fungal-type DNA-binding domain"/>
    <property type="match status" value="1"/>
</dbReference>
<feature type="compositionally biased region" description="Acidic residues" evidence="4">
    <location>
        <begin position="140"/>
        <end position="150"/>
    </location>
</feature>
<evidence type="ECO:0000256" key="2">
    <source>
        <dbReference type="ARBA" id="ARBA00022723"/>
    </source>
</evidence>
<dbReference type="InterPro" id="IPR050613">
    <property type="entry name" value="Sec_Metabolite_Reg"/>
</dbReference>
<evidence type="ECO:0000259" key="6">
    <source>
        <dbReference type="PROSITE" id="PS51379"/>
    </source>
</evidence>
<dbReference type="PROSITE" id="PS51379">
    <property type="entry name" value="4FE4S_FER_2"/>
    <property type="match status" value="1"/>
</dbReference>
<dbReference type="PANTHER" id="PTHR31001">
    <property type="entry name" value="UNCHARACTERIZED TRANSCRIPTIONAL REGULATORY PROTEIN"/>
    <property type="match status" value="1"/>
</dbReference>
<feature type="region of interest" description="Disordered" evidence="4">
    <location>
        <begin position="801"/>
        <end position="820"/>
    </location>
</feature>
<dbReference type="OrthoDB" id="424974at2759"/>
<comment type="subcellular location">
    <subcellularLocation>
        <location evidence="1">Nucleus</location>
    </subcellularLocation>
</comment>
<dbReference type="Pfam" id="PF04082">
    <property type="entry name" value="Fungal_trans"/>
    <property type="match status" value="1"/>
</dbReference>
<feature type="region of interest" description="Disordered" evidence="4">
    <location>
        <begin position="773"/>
        <end position="793"/>
    </location>
</feature>